<dbReference type="GO" id="GO:0016787">
    <property type="term" value="F:hydrolase activity"/>
    <property type="evidence" value="ECO:0007669"/>
    <property type="project" value="UniProtKB-KW"/>
</dbReference>
<dbReference type="Gene3D" id="3.40.50.1820">
    <property type="entry name" value="alpha/beta hydrolase"/>
    <property type="match status" value="1"/>
</dbReference>
<proteinExistence type="predicted"/>
<dbReference type="InterPro" id="IPR000073">
    <property type="entry name" value="AB_hydrolase_1"/>
</dbReference>
<accession>A0A6G9XVH2</accession>
<dbReference type="AlphaFoldDB" id="A0A6G9XVH2"/>
<keyword evidence="2" id="KW-0378">Hydrolase</keyword>
<protein>
    <submittedName>
        <fullName evidence="2">Alpha/beta fold hydrolase</fullName>
    </submittedName>
</protein>
<evidence type="ECO:0000313" key="3">
    <source>
        <dbReference type="Proteomes" id="UP000501705"/>
    </source>
</evidence>
<evidence type="ECO:0000313" key="2">
    <source>
        <dbReference type="EMBL" id="QIS04971.1"/>
    </source>
</evidence>
<organism evidence="2 3">
    <name type="scientific">Nocardia brasiliensis</name>
    <dbReference type="NCBI Taxonomy" id="37326"/>
    <lineage>
        <taxon>Bacteria</taxon>
        <taxon>Bacillati</taxon>
        <taxon>Actinomycetota</taxon>
        <taxon>Actinomycetes</taxon>
        <taxon>Mycobacteriales</taxon>
        <taxon>Nocardiaceae</taxon>
        <taxon>Nocardia</taxon>
    </lineage>
</organism>
<dbReference type="InterPro" id="IPR029058">
    <property type="entry name" value="AB_hydrolase_fold"/>
</dbReference>
<evidence type="ECO:0000259" key="1">
    <source>
        <dbReference type="Pfam" id="PF12697"/>
    </source>
</evidence>
<dbReference type="Proteomes" id="UP000501705">
    <property type="component" value="Chromosome"/>
</dbReference>
<name>A0A6G9XVH2_NOCBR</name>
<reference evidence="2 3" key="1">
    <citation type="journal article" date="2019" name="ACS Chem. Biol.">
        <title>Identification and Mobilization of a Cryptic Antibiotic Biosynthesis Gene Locus from a Human-Pathogenic Nocardia Isolate.</title>
        <authorList>
            <person name="Herisse M."/>
            <person name="Ishida K."/>
            <person name="Porter J.L."/>
            <person name="Howden B."/>
            <person name="Hertweck C."/>
            <person name="Stinear T.P."/>
            <person name="Pidot S.J."/>
        </authorList>
    </citation>
    <scope>NUCLEOTIDE SEQUENCE [LARGE SCALE GENOMIC DNA]</scope>
    <source>
        <strain evidence="2 3">AUSMDU00024985</strain>
    </source>
</reference>
<dbReference type="SUPFAM" id="SSF53474">
    <property type="entry name" value="alpha/beta-Hydrolases"/>
    <property type="match status" value="1"/>
</dbReference>
<gene>
    <name evidence="2" type="ORF">F5X71_23975</name>
</gene>
<dbReference type="Pfam" id="PF12697">
    <property type="entry name" value="Abhydrolase_6"/>
    <property type="match status" value="1"/>
</dbReference>
<feature type="domain" description="AB hydrolase-1" evidence="1">
    <location>
        <begin position="25"/>
        <end position="221"/>
    </location>
</feature>
<sequence length="251" mass="25821">MPRTTPATLGPVFDSPHSVSPAQVVVALPGSGSDADFARRAFEPAGRARRLDVVAVEPDPTGVVESYRAALDTAAATGPVVVAGISLGAAVAIEWAAEHPELTAGVVAALPAWTGSDTAACPATVSAGLTAAQLRTEGLEAVVERMQASSPAWLAAALTQSWRSQWPDLPSALDEAADYKWPGTERLSTLEVPVAVVTAVDDPVHPFAIAEEWAALIPRSAIHRITLADLGAEPAVLGHTGFAALTRTGAF</sequence>
<dbReference type="EMBL" id="CP046171">
    <property type="protein sequence ID" value="QIS04971.1"/>
    <property type="molecule type" value="Genomic_DNA"/>
</dbReference>